<evidence type="ECO:0000313" key="3">
    <source>
        <dbReference type="EMBL" id="STZ63734.1"/>
    </source>
</evidence>
<reference evidence="3 4" key="1">
    <citation type="submission" date="2018-06" db="EMBL/GenBank/DDBJ databases">
        <authorList>
            <consortium name="Pathogen Informatics"/>
            <person name="Doyle S."/>
        </authorList>
    </citation>
    <scope>NUCLEOTIDE SEQUENCE [LARGE SCALE GENOMIC DNA]</scope>
    <source>
        <strain evidence="3 4">NCTC10359</strain>
    </source>
</reference>
<feature type="domain" description="AAA" evidence="2">
    <location>
        <begin position="1"/>
        <end position="175"/>
    </location>
</feature>
<dbReference type="Pfam" id="PF13614">
    <property type="entry name" value="AAA_31"/>
    <property type="match status" value="1"/>
</dbReference>
<dbReference type="Proteomes" id="UP000254437">
    <property type="component" value="Unassembled WGS sequence"/>
</dbReference>
<dbReference type="CDD" id="cd02042">
    <property type="entry name" value="ParAB_family"/>
    <property type="match status" value="1"/>
</dbReference>
<dbReference type="AlphaFoldDB" id="A0A378TTX1"/>
<protein>
    <submittedName>
        <fullName evidence="3">Sporulation initiation inhibitor protein soj</fullName>
    </submittedName>
</protein>
<dbReference type="EMBL" id="UGQU01000003">
    <property type="protein sequence ID" value="STZ63734.1"/>
    <property type="molecule type" value="Genomic_DNA"/>
</dbReference>
<sequence>MEIIAIANQKGGVAKTTTAVNLASALALIGKKRVLLIDLDAQGNATTSLGLDKNELDYTVADVLLDDVLLVKTIVASQHLDVVGANRDLAGIDVSLADVADAPLLLKNALQNAKLDYDYVIMDCAPSLSMLTVNALVATDGVIIPMQCEYFALEGIADLIDTIEKLTQINPKLHIRGVVRTMYDGRSTLAQDVSAELENYFGEKLYKTVIPRSIRLAEAPSFGKSIFEYEKSSKGAIAYHQLMNEVLGQP</sequence>
<organism evidence="3 4">
    <name type="scientific">Moraxella lacunata</name>
    <dbReference type="NCBI Taxonomy" id="477"/>
    <lineage>
        <taxon>Bacteria</taxon>
        <taxon>Pseudomonadati</taxon>
        <taxon>Pseudomonadota</taxon>
        <taxon>Gammaproteobacteria</taxon>
        <taxon>Moraxellales</taxon>
        <taxon>Moraxellaceae</taxon>
        <taxon>Moraxella</taxon>
    </lineage>
</organism>
<dbReference type="RefSeq" id="WP_115008036.1">
    <property type="nucleotide sequence ID" value="NZ_UGQU01000003.1"/>
</dbReference>
<dbReference type="STRING" id="477.A9309_01640"/>
<dbReference type="PANTHER" id="PTHR13696">
    <property type="entry name" value="P-LOOP CONTAINING NUCLEOSIDE TRIPHOSPHATE HYDROLASE"/>
    <property type="match status" value="1"/>
</dbReference>
<dbReference type="SUPFAM" id="SSF52540">
    <property type="entry name" value="P-loop containing nucleoside triphosphate hydrolases"/>
    <property type="match status" value="1"/>
</dbReference>
<dbReference type="FunFam" id="3.40.50.300:FF:000285">
    <property type="entry name" value="Sporulation initiation inhibitor Soj"/>
    <property type="match status" value="1"/>
</dbReference>
<dbReference type="PIRSF" id="PIRSF009320">
    <property type="entry name" value="Nuc_binding_HP_1000"/>
    <property type="match status" value="1"/>
</dbReference>
<dbReference type="InterPro" id="IPR050678">
    <property type="entry name" value="DNA_Partitioning_ATPase"/>
</dbReference>
<evidence type="ECO:0000256" key="1">
    <source>
        <dbReference type="ARBA" id="ARBA00060876"/>
    </source>
</evidence>
<evidence type="ECO:0000313" key="4">
    <source>
        <dbReference type="Proteomes" id="UP000254437"/>
    </source>
</evidence>
<evidence type="ECO:0000259" key="2">
    <source>
        <dbReference type="Pfam" id="PF13614"/>
    </source>
</evidence>
<dbReference type="InterPro" id="IPR027417">
    <property type="entry name" value="P-loop_NTPase"/>
</dbReference>
<dbReference type="Gene3D" id="3.40.50.300">
    <property type="entry name" value="P-loop containing nucleotide triphosphate hydrolases"/>
    <property type="match status" value="1"/>
</dbReference>
<name>A0A378TTX1_MORLA</name>
<gene>
    <name evidence="3" type="primary">soj</name>
    <name evidence="3" type="ORF">NCTC10359_02172</name>
</gene>
<dbReference type="InterPro" id="IPR025669">
    <property type="entry name" value="AAA_dom"/>
</dbReference>
<accession>A0A378TTX1</accession>
<dbReference type="PANTHER" id="PTHR13696:SF52">
    <property type="entry name" value="PARA FAMILY PROTEIN CT_582"/>
    <property type="match status" value="1"/>
</dbReference>
<comment type="similarity">
    <text evidence="1">To B.subtilis soj.</text>
</comment>
<proteinExistence type="predicted"/>